<evidence type="ECO:0000313" key="3">
    <source>
        <dbReference type="Proteomes" id="UP000320593"/>
    </source>
</evidence>
<name>A0A562SL20_9HYPH</name>
<dbReference type="EMBL" id="VLLF01000010">
    <property type="protein sequence ID" value="TWI81878.1"/>
    <property type="molecule type" value="Genomic_DNA"/>
</dbReference>
<sequence>MLACLVQKSGRYGQYAKLVTTDSPLTGWLSFQLTRLMRGSAKSRGSAAGPPTSSFCFARDTLTFFQAAILPCRSRFKKPLALRHVRNRRSSMKSQMPGHPGAQLPHGFSGPGTRLTKIASSPCHYSSFTARWSCLMQGSPPSAKASRCPEALKAGDLRPARGKRQHHRPVGRAPAARRVAREHPHHAHLGES</sequence>
<evidence type="ECO:0000256" key="1">
    <source>
        <dbReference type="SAM" id="MobiDB-lite"/>
    </source>
</evidence>
<protein>
    <submittedName>
        <fullName evidence="2">Uncharacterized protein</fullName>
    </submittedName>
</protein>
<organism evidence="2 3">
    <name type="scientific">Roseibium hamelinense</name>
    <dbReference type="NCBI Taxonomy" id="150831"/>
    <lineage>
        <taxon>Bacteria</taxon>
        <taxon>Pseudomonadati</taxon>
        <taxon>Pseudomonadota</taxon>
        <taxon>Alphaproteobacteria</taxon>
        <taxon>Hyphomicrobiales</taxon>
        <taxon>Stappiaceae</taxon>
        <taxon>Roseibium</taxon>
    </lineage>
</organism>
<feature type="region of interest" description="Disordered" evidence="1">
    <location>
        <begin position="88"/>
        <end position="113"/>
    </location>
</feature>
<gene>
    <name evidence="2" type="ORF">JM93_03840</name>
</gene>
<dbReference type="AlphaFoldDB" id="A0A562SL20"/>
<evidence type="ECO:0000313" key="2">
    <source>
        <dbReference type="EMBL" id="TWI81878.1"/>
    </source>
</evidence>
<keyword evidence="3" id="KW-1185">Reference proteome</keyword>
<accession>A0A562SL20</accession>
<reference evidence="2 3" key="1">
    <citation type="submission" date="2019-07" db="EMBL/GenBank/DDBJ databases">
        <title>Genomic Encyclopedia of Archaeal and Bacterial Type Strains, Phase II (KMG-II): from individual species to whole genera.</title>
        <authorList>
            <person name="Goeker M."/>
        </authorList>
    </citation>
    <scope>NUCLEOTIDE SEQUENCE [LARGE SCALE GENOMIC DNA]</scope>
    <source>
        <strain evidence="2 3">ATCC BAA-252</strain>
    </source>
</reference>
<feature type="compositionally biased region" description="Basic residues" evidence="1">
    <location>
        <begin position="178"/>
        <end position="192"/>
    </location>
</feature>
<feature type="compositionally biased region" description="Basic residues" evidence="1">
    <location>
        <begin position="160"/>
        <end position="170"/>
    </location>
</feature>
<feature type="region of interest" description="Disordered" evidence="1">
    <location>
        <begin position="153"/>
        <end position="192"/>
    </location>
</feature>
<comment type="caution">
    <text evidence="2">The sequence shown here is derived from an EMBL/GenBank/DDBJ whole genome shotgun (WGS) entry which is preliminary data.</text>
</comment>
<proteinExistence type="predicted"/>
<dbReference type="Proteomes" id="UP000320593">
    <property type="component" value="Unassembled WGS sequence"/>
</dbReference>